<proteinExistence type="inferred from homology"/>
<keyword evidence="4" id="KW-1185">Reference proteome</keyword>
<dbReference type="PANTHER" id="PTHR11102:SF160">
    <property type="entry name" value="ERAD-ASSOCIATED E3 UBIQUITIN-PROTEIN LIGASE COMPONENT HRD3"/>
    <property type="match status" value="1"/>
</dbReference>
<keyword evidence="2" id="KW-0812">Transmembrane</keyword>
<protein>
    <submittedName>
        <fullName evidence="3">Protein sel-1 1</fullName>
    </submittedName>
</protein>
<accession>A0ABD2PP58</accession>
<keyword evidence="2" id="KW-1133">Transmembrane helix</keyword>
<dbReference type="InterPro" id="IPR011990">
    <property type="entry name" value="TPR-like_helical_dom_sf"/>
</dbReference>
<dbReference type="InterPro" id="IPR006597">
    <property type="entry name" value="Sel1-like"/>
</dbReference>
<keyword evidence="2" id="KW-0472">Membrane</keyword>
<dbReference type="Proteomes" id="UP001626550">
    <property type="component" value="Unassembled WGS sequence"/>
</dbReference>
<dbReference type="SUPFAM" id="SSF81901">
    <property type="entry name" value="HCP-like"/>
    <property type="match status" value="1"/>
</dbReference>
<dbReference type="AlphaFoldDB" id="A0ABD2PP58"/>
<dbReference type="InterPro" id="IPR050767">
    <property type="entry name" value="Sel1_AlgK"/>
</dbReference>
<feature type="transmembrane region" description="Helical" evidence="2">
    <location>
        <begin position="153"/>
        <end position="170"/>
    </location>
</feature>
<dbReference type="Gene3D" id="1.25.40.10">
    <property type="entry name" value="Tetratricopeptide repeat domain"/>
    <property type="match status" value="1"/>
</dbReference>
<evidence type="ECO:0000256" key="2">
    <source>
        <dbReference type="SAM" id="Phobius"/>
    </source>
</evidence>
<organism evidence="3 4">
    <name type="scientific">Cichlidogyrus casuarinus</name>
    <dbReference type="NCBI Taxonomy" id="1844966"/>
    <lineage>
        <taxon>Eukaryota</taxon>
        <taxon>Metazoa</taxon>
        <taxon>Spiralia</taxon>
        <taxon>Lophotrochozoa</taxon>
        <taxon>Platyhelminthes</taxon>
        <taxon>Monogenea</taxon>
        <taxon>Monopisthocotylea</taxon>
        <taxon>Dactylogyridea</taxon>
        <taxon>Ancyrocephalidae</taxon>
        <taxon>Cichlidogyrus</taxon>
    </lineage>
</organism>
<evidence type="ECO:0000313" key="3">
    <source>
        <dbReference type="EMBL" id="KAL3308950.1"/>
    </source>
</evidence>
<comment type="similarity">
    <text evidence="1">Belongs to the sel-1 family.</text>
</comment>
<dbReference type="EMBL" id="JBJKFK010004488">
    <property type="protein sequence ID" value="KAL3308950.1"/>
    <property type="molecule type" value="Genomic_DNA"/>
</dbReference>
<dbReference type="PANTHER" id="PTHR11102">
    <property type="entry name" value="SEL-1-LIKE PROTEIN"/>
    <property type="match status" value="1"/>
</dbReference>
<dbReference type="SMART" id="SM00671">
    <property type="entry name" value="SEL1"/>
    <property type="match status" value="2"/>
</dbReference>
<evidence type="ECO:0000313" key="4">
    <source>
        <dbReference type="Proteomes" id="UP001626550"/>
    </source>
</evidence>
<gene>
    <name evidence="3" type="primary">SEL1L_2</name>
    <name evidence="3" type="ORF">Ciccas_012510</name>
</gene>
<evidence type="ECO:0000256" key="1">
    <source>
        <dbReference type="ARBA" id="ARBA00038101"/>
    </source>
</evidence>
<comment type="caution">
    <text evidence="3">The sequence shown here is derived from an EMBL/GenBank/DDBJ whole genome shotgun (WGS) entry which is preliminary data.</text>
</comment>
<dbReference type="Pfam" id="PF08238">
    <property type="entry name" value="Sel1"/>
    <property type="match status" value="2"/>
</dbReference>
<reference evidence="3 4" key="1">
    <citation type="submission" date="2024-11" db="EMBL/GenBank/DDBJ databases">
        <title>Adaptive evolution of stress response genes in parasites aligns with host niche diversity.</title>
        <authorList>
            <person name="Hahn C."/>
            <person name="Resl P."/>
        </authorList>
    </citation>
    <scope>NUCLEOTIDE SEQUENCE [LARGE SCALE GENOMIC DNA]</scope>
    <source>
        <strain evidence="3">EGGRZ-B1_66</strain>
        <tissue evidence="3">Body</tissue>
    </source>
</reference>
<name>A0ABD2PP58_9PLAT</name>
<sequence>MLQRSANQGSVQSRLKLGDYHYYGLGTVQDFGEAIRHYRVAADTQRNAQAMFNLGYMHQMGLGYKRDLHLAKRYFDMARDSTEDAYAPTLLALSKLGLDFLVEGWKDSNYWVLLWRWVMGIEEPEKITTKSLVKEEPKPSFFAISWENADLEFFLIPILVGALLFMAVILRNQPPRH</sequence>